<feature type="region of interest" description="Disordered" evidence="2">
    <location>
        <begin position="387"/>
        <end position="478"/>
    </location>
</feature>
<evidence type="ECO:0000313" key="3">
    <source>
        <dbReference type="EMBL" id="KIK56099.1"/>
    </source>
</evidence>
<sequence>MAHRTQSTPTDPAESLMWAEQDLQRARHKLLQKESSLDKKRKTQGTQCSYINMQRAIKRRKTRIMELEAQIETLRIQIESCLENSREQDSCDSSPLSNVPDKPVDFNSSSSLVTEGPAPSLARNKDSVAGQQPGGPTPDLIENENPVNNKNIGGPTPKNEEFTAAETKETSAQAPVGATDEGHQPEAGKADGVVEMEANLASGRNSPTPSFDPSLELAVAPNAINTVESHLTSNMLTTPTANSKFTPNSTINKARQFEENLDVLMFGRPGTGSENRPPTIFQKGKEEKVLSKEAAELGAGWRYLAKHPFSNVASSATLISTPTAKQGLKALYKIEKTDGNVNMEVIEVIHPNPTPAARELSNLIEYASAENERNKCKREDTNFIVKDKEEGHSDSTYSNTESMTCDDNTKGAKKGKGKDKVGLGHQTKCLRMSKESPKPSVEVEVTEDEPAGKLAEISVRNEGAGESEEKKSKESDYEKQVARAAKQSTKVKCDADKCYDACR</sequence>
<accession>A0A0D0C173</accession>
<feature type="compositionally biased region" description="Basic and acidic residues" evidence="2">
    <location>
        <begin position="467"/>
        <end position="478"/>
    </location>
</feature>
<organism evidence="3 4">
    <name type="scientific">Collybiopsis luxurians FD-317 M1</name>
    <dbReference type="NCBI Taxonomy" id="944289"/>
    <lineage>
        <taxon>Eukaryota</taxon>
        <taxon>Fungi</taxon>
        <taxon>Dikarya</taxon>
        <taxon>Basidiomycota</taxon>
        <taxon>Agaricomycotina</taxon>
        <taxon>Agaricomycetes</taxon>
        <taxon>Agaricomycetidae</taxon>
        <taxon>Agaricales</taxon>
        <taxon>Marasmiineae</taxon>
        <taxon>Omphalotaceae</taxon>
        <taxon>Collybiopsis</taxon>
        <taxon>Collybiopsis luxurians</taxon>
    </lineage>
</organism>
<feature type="coiled-coil region" evidence="1">
    <location>
        <begin position="50"/>
        <end position="84"/>
    </location>
</feature>
<dbReference type="AlphaFoldDB" id="A0A0D0C173"/>
<evidence type="ECO:0000256" key="1">
    <source>
        <dbReference type="SAM" id="Coils"/>
    </source>
</evidence>
<proteinExistence type="predicted"/>
<evidence type="ECO:0000313" key="4">
    <source>
        <dbReference type="Proteomes" id="UP000053593"/>
    </source>
</evidence>
<feature type="compositionally biased region" description="Basic and acidic residues" evidence="2">
    <location>
        <begin position="158"/>
        <end position="169"/>
    </location>
</feature>
<gene>
    <name evidence="3" type="ORF">GYMLUDRAFT_62168</name>
</gene>
<feature type="compositionally biased region" description="Polar residues" evidence="2">
    <location>
        <begin position="394"/>
        <end position="406"/>
    </location>
</feature>
<dbReference type="HOGENOM" id="CLU_541901_0_0_1"/>
<keyword evidence="1" id="KW-0175">Coiled coil</keyword>
<reference evidence="3 4" key="1">
    <citation type="submission" date="2014-04" db="EMBL/GenBank/DDBJ databases">
        <title>Evolutionary Origins and Diversification of the Mycorrhizal Mutualists.</title>
        <authorList>
            <consortium name="DOE Joint Genome Institute"/>
            <consortium name="Mycorrhizal Genomics Consortium"/>
            <person name="Kohler A."/>
            <person name="Kuo A."/>
            <person name="Nagy L.G."/>
            <person name="Floudas D."/>
            <person name="Copeland A."/>
            <person name="Barry K.W."/>
            <person name="Cichocki N."/>
            <person name="Veneault-Fourrey C."/>
            <person name="LaButti K."/>
            <person name="Lindquist E.A."/>
            <person name="Lipzen A."/>
            <person name="Lundell T."/>
            <person name="Morin E."/>
            <person name="Murat C."/>
            <person name="Riley R."/>
            <person name="Ohm R."/>
            <person name="Sun H."/>
            <person name="Tunlid A."/>
            <person name="Henrissat B."/>
            <person name="Grigoriev I.V."/>
            <person name="Hibbett D.S."/>
            <person name="Martin F."/>
        </authorList>
    </citation>
    <scope>NUCLEOTIDE SEQUENCE [LARGE SCALE GENOMIC DNA]</scope>
    <source>
        <strain evidence="3 4">FD-317 M1</strain>
    </source>
</reference>
<name>A0A0D0C173_9AGAR</name>
<protein>
    <submittedName>
        <fullName evidence="3">Uncharacterized protein</fullName>
    </submittedName>
</protein>
<evidence type="ECO:0000256" key="2">
    <source>
        <dbReference type="SAM" id="MobiDB-lite"/>
    </source>
</evidence>
<feature type="region of interest" description="Disordered" evidence="2">
    <location>
        <begin position="87"/>
        <end position="187"/>
    </location>
</feature>
<dbReference type="EMBL" id="KN834800">
    <property type="protein sequence ID" value="KIK56099.1"/>
    <property type="molecule type" value="Genomic_DNA"/>
</dbReference>
<dbReference type="Proteomes" id="UP000053593">
    <property type="component" value="Unassembled WGS sequence"/>
</dbReference>
<keyword evidence="4" id="KW-1185">Reference proteome</keyword>